<evidence type="ECO:0000313" key="4">
    <source>
        <dbReference type="EMBL" id="KAA6354924.1"/>
    </source>
</evidence>
<dbReference type="EMBL" id="SNRW01035472">
    <property type="protein sequence ID" value="KAA6354924.1"/>
    <property type="molecule type" value="Genomic_DNA"/>
</dbReference>
<proteinExistence type="predicted"/>
<evidence type="ECO:0000256" key="2">
    <source>
        <dbReference type="ARBA" id="ARBA00023152"/>
    </source>
</evidence>
<reference evidence="4 5" key="1">
    <citation type="submission" date="2019-03" db="EMBL/GenBank/DDBJ databases">
        <title>Single cell metagenomics reveals metabolic interactions within the superorganism composed of flagellate Streblomastix strix and complex community of Bacteroidetes bacteria on its surface.</title>
        <authorList>
            <person name="Treitli S.C."/>
            <person name="Kolisko M."/>
            <person name="Husnik F."/>
            <person name="Keeling P."/>
            <person name="Hampl V."/>
        </authorList>
    </citation>
    <scope>NUCLEOTIDE SEQUENCE [LARGE SCALE GENOMIC DNA]</scope>
    <source>
        <strain evidence="4">ST1C</strain>
    </source>
</reference>
<evidence type="ECO:0000256" key="3">
    <source>
        <dbReference type="ARBA" id="ARBA00023235"/>
    </source>
</evidence>
<dbReference type="PROSITE" id="PS51463">
    <property type="entry name" value="P_GLUCOSE_ISOMERASE_3"/>
    <property type="match status" value="1"/>
</dbReference>
<dbReference type="InterPro" id="IPR001672">
    <property type="entry name" value="G6P_Isomerase"/>
</dbReference>
<protein>
    <submittedName>
        <fullName evidence="4">Glucose-6-phosphate isomerase</fullName>
    </submittedName>
</protein>
<dbReference type="GO" id="GO:0048029">
    <property type="term" value="F:monosaccharide binding"/>
    <property type="evidence" value="ECO:0007669"/>
    <property type="project" value="TreeGrafter"/>
</dbReference>
<keyword evidence="1" id="KW-0312">Gluconeogenesis</keyword>
<accession>A0A5J4T962</accession>
<dbReference type="GO" id="GO:0097367">
    <property type="term" value="F:carbohydrate derivative binding"/>
    <property type="evidence" value="ECO:0007669"/>
    <property type="project" value="InterPro"/>
</dbReference>
<dbReference type="AlphaFoldDB" id="A0A5J4T962"/>
<evidence type="ECO:0000313" key="5">
    <source>
        <dbReference type="Proteomes" id="UP000324800"/>
    </source>
</evidence>
<dbReference type="OrthoDB" id="5831190at2759"/>
<comment type="caution">
    <text evidence="4">The sequence shown here is derived from an EMBL/GenBank/DDBJ whole genome shotgun (WGS) entry which is preliminary data.</text>
</comment>
<sequence>MEPLLAHKGILEKQKIAELFDKDPHRVEKFSLQIESGDDFLYLDYSKNLITEETIDLLVKYAEENEVAKKIEAMFNG</sequence>
<gene>
    <name evidence="4" type="ORF">EZS28_049548</name>
</gene>
<feature type="non-terminal residue" evidence="4">
    <location>
        <position position="77"/>
    </location>
</feature>
<organism evidence="4 5">
    <name type="scientific">Streblomastix strix</name>
    <dbReference type="NCBI Taxonomy" id="222440"/>
    <lineage>
        <taxon>Eukaryota</taxon>
        <taxon>Metamonada</taxon>
        <taxon>Preaxostyla</taxon>
        <taxon>Oxymonadida</taxon>
        <taxon>Streblomastigidae</taxon>
        <taxon>Streblomastix</taxon>
    </lineage>
</organism>
<dbReference type="Proteomes" id="UP000324800">
    <property type="component" value="Unassembled WGS sequence"/>
</dbReference>
<dbReference type="GO" id="GO:0006096">
    <property type="term" value="P:glycolytic process"/>
    <property type="evidence" value="ECO:0007669"/>
    <property type="project" value="UniProtKB-KW"/>
</dbReference>
<evidence type="ECO:0000256" key="1">
    <source>
        <dbReference type="ARBA" id="ARBA00022432"/>
    </source>
</evidence>
<keyword evidence="2" id="KW-0324">Glycolysis</keyword>
<dbReference type="SUPFAM" id="SSF53697">
    <property type="entry name" value="SIS domain"/>
    <property type="match status" value="1"/>
</dbReference>
<dbReference type="GO" id="GO:0005829">
    <property type="term" value="C:cytosol"/>
    <property type="evidence" value="ECO:0007669"/>
    <property type="project" value="TreeGrafter"/>
</dbReference>
<keyword evidence="3 4" id="KW-0413">Isomerase</keyword>
<dbReference type="PANTHER" id="PTHR11469:SF1">
    <property type="entry name" value="GLUCOSE-6-PHOSPHATE ISOMERASE"/>
    <property type="match status" value="1"/>
</dbReference>
<dbReference type="Gene3D" id="3.40.50.10490">
    <property type="entry name" value="Glucose-6-phosphate isomerase like protein, domain 1"/>
    <property type="match status" value="1"/>
</dbReference>
<dbReference type="InterPro" id="IPR046348">
    <property type="entry name" value="SIS_dom_sf"/>
</dbReference>
<dbReference type="PANTHER" id="PTHR11469">
    <property type="entry name" value="GLUCOSE-6-PHOSPHATE ISOMERASE"/>
    <property type="match status" value="1"/>
</dbReference>
<name>A0A5J4T962_9EUKA</name>
<dbReference type="GO" id="GO:0051156">
    <property type="term" value="P:glucose 6-phosphate metabolic process"/>
    <property type="evidence" value="ECO:0007669"/>
    <property type="project" value="TreeGrafter"/>
</dbReference>
<dbReference type="GO" id="GO:0006094">
    <property type="term" value="P:gluconeogenesis"/>
    <property type="evidence" value="ECO:0007669"/>
    <property type="project" value="UniProtKB-KW"/>
</dbReference>
<dbReference type="GO" id="GO:0004347">
    <property type="term" value="F:glucose-6-phosphate isomerase activity"/>
    <property type="evidence" value="ECO:0007669"/>
    <property type="project" value="InterPro"/>
</dbReference>